<dbReference type="Proteomes" id="UP000266385">
    <property type="component" value="Unassembled WGS sequence"/>
</dbReference>
<dbReference type="RefSeq" id="WP_119376026.1">
    <property type="nucleotide sequence ID" value="NZ_QWFX01000006.1"/>
</dbReference>
<evidence type="ECO:0000256" key="4">
    <source>
        <dbReference type="ARBA" id="ARBA00023136"/>
    </source>
</evidence>
<accession>A0A399RHB2</accession>
<dbReference type="EMBL" id="QWFX01000006">
    <property type="protein sequence ID" value="RIJ30718.1"/>
    <property type="molecule type" value="Genomic_DNA"/>
</dbReference>
<evidence type="ECO:0000313" key="6">
    <source>
        <dbReference type="EMBL" id="RIJ30718.1"/>
    </source>
</evidence>
<dbReference type="HAMAP" id="MF_00189">
    <property type="entry name" value="YciB"/>
    <property type="match status" value="1"/>
</dbReference>
<dbReference type="AlphaFoldDB" id="A0A399RHB2"/>
<keyword evidence="7" id="KW-1185">Reference proteome</keyword>
<feature type="transmembrane region" description="Helical" evidence="5">
    <location>
        <begin position="18"/>
        <end position="38"/>
    </location>
</feature>
<protein>
    <recommendedName>
        <fullName evidence="5">Inner membrane-spanning protein YciB</fullName>
    </recommendedName>
</protein>
<dbReference type="Pfam" id="PF04279">
    <property type="entry name" value="IspA"/>
    <property type="match status" value="1"/>
</dbReference>
<keyword evidence="1 5" id="KW-1003">Cell membrane</keyword>
<dbReference type="GO" id="GO:0005886">
    <property type="term" value="C:plasma membrane"/>
    <property type="evidence" value="ECO:0007669"/>
    <property type="project" value="UniProtKB-SubCell"/>
</dbReference>
<feature type="transmembrane region" description="Helical" evidence="5">
    <location>
        <begin position="109"/>
        <end position="129"/>
    </location>
</feature>
<comment type="function">
    <text evidence="5">Plays a role in cell envelope biogenesis, maintenance of cell envelope integrity and membrane homeostasis.</text>
</comment>
<feature type="transmembrane region" description="Helical" evidence="5">
    <location>
        <begin position="79"/>
        <end position="97"/>
    </location>
</feature>
<keyword evidence="2 5" id="KW-0812">Transmembrane</keyword>
<reference evidence="6 7" key="1">
    <citation type="submission" date="2018-08" db="EMBL/GenBank/DDBJ databases">
        <title>Henriciella mobilis sp. nov., isolated from seawater.</title>
        <authorList>
            <person name="Cheng H."/>
            <person name="Wu Y.-H."/>
            <person name="Xu X.-W."/>
            <person name="Guo L.-L."/>
        </authorList>
    </citation>
    <scope>NUCLEOTIDE SEQUENCE [LARGE SCALE GENOMIC DNA]</scope>
    <source>
        <strain evidence="6 7">JN25</strain>
    </source>
</reference>
<evidence type="ECO:0000256" key="2">
    <source>
        <dbReference type="ARBA" id="ARBA00022692"/>
    </source>
</evidence>
<dbReference type="PANTHER" id="PTHR36917:SF1">
    <property type="entry name" value="INNER MEMBRANE-SPANNING PROTEIN YCIB"/>
    <property type="match status" value="1"/>
</dbReference>
<dbReference type="InterPro" id="IPR006008">
    <property type="entry name" value="YciB"/>
</dbReference>
<evidence type="ECO:0000256" key="3">
    <source>
        <dbReference type="ARBA" id="ARBA00022989"/>
    </source>
</evidence>
<evidence type="ECO:0000256" key="5">
    <source>
        <dbReference type="HAMAP-Rule" id="MF_00189"/>
    </source>
</evidence>
<proteinExistence type="inferred from homology"/>
<name>A0A399RHB2_9PROT</name>
<comment type="subcellular location">
    <subcellularLocation>
        <location evidence="5">Cell inner membrane</location>
        <topology evidence="5">Multi-pass membrane protein</topology>
    </subcellularLocation>
</comment>
<feature type="transmembrane region" description="Helical" evidence="5">
    <location>
        <begin position="50"/>
        <end position="67"/>
    </location>
</feature>
<comment type="caution">
    <text evidence="6">The sequence shown here is derived from an EMBL/GenBank/DDBJ whole genome shotgun (WGS) entry which is preliminary data.</text>
</comment>
<keyword evidence="3 5" id="KW-1133">Transmembrane helix</keyword>
<gene>
    <name evidence="5" type="primary">yciB</name>
    <name evidence="6" type="ORF">D1223_08890</name>
</gene>
<keyword evidence="4 5" id="KW-0472">Membrane</keyword>
<evidence type="ECO:0000313" key="7">
    <source>
        <dbReference type="Proteomes" id="UP000266385"/>
    </source>
</evidence>
<comment type="similarity">
    <text evidence="5">Belongs to the YciB family.</text>
</comment>
<keyword evidence="5" id="KW-0997">Cell inner membrane</keyword>
<organism evidence="6 7">
    <name type="scientific">Henriciella mobilis</name>
    <dbReference type="NCBI Taxonomy" id="2305467"/>
    <lineage>
        <taxon>Bacteria</taxon>
        <taxon>Pseudomonadati</taxon>
        <taxon>Pseudomonadota</taxon>
        <taxon>Alphaproteobacteria</taxon>
        <taxon>Hyphomonadales</taxon>
        <taxon>Hyphomonadaceae</taxon>
        <taxon>Henriciella</taxon>
    </lineage>
</organism>
<sequence>MTDQKPGIDTAADKANQIWGDLVPVIGFVLIYNALRIINLDNAWINKDSALYWATAALIALTLGVIVNKLRHKQPIPPFLVITSCIVGGFGLLGILLQEKSFIYIKPTIQNLFLAAIIFGSMAVGQNVWRVMFRSVFALPDHAWNQLAIRWGLFFIAMAVWNEFLWRTYAPGFEQPLKFAGMLIAPAGSYEFLGMTFGSKDAEDIWANWKLGNMVITFIFGAANVPYTLKHLEEEPAADG</sequence>
<dbReference type="PANTHER" id="PTHR36917">
    <property type="entry name" value="INTRACELLULAR SEPTATION PROTEIN A-RELATED"/>
    <property type="match status" value="1"/>
</dbReference>
<evidence type="ECO:0000256" key="1">
    <source>
        <dbReference type="ARBA" id="ARBA00022475"/>
    </source>
</evidence>
<dbReference type="OrthoDB" id="9788219at2"/>
<feature type="transmembrane region" description="Helical" evidence="5">
    <location>
        <begin position="149"/>
        <end position="166"/>
    </location>
</feature>